<protein>
    <submittedName>
        <fullName evidence="1">Uncharacterized protein</fullName>
    </submittedName>
</protein>
<gene>
    <name evidence="1" type="ORF">Sradi_5818600</name>
</gene>
<proteinExistence type="predicted"/>
<evidence type="ECO:0000313" key="1">
    <source>
        <dbReference type="EMBL" id="KAL0308763.1"/>
    </source>
</evidence>
<name>A0AAW2KQE3_SESRA</name>
<reference evidence="1" key="2">
    <citation type="journal article" date="2024" name="Plant">
        <title>Genomic evolution and insights into agronomic trait innovations of Sesamum species.</title>
        <authorList>
            <person name="Miao H."/>
            <person name="Wang L."/>
            <person name="Qu L."/>
            <person name="Liu H."/>
            <person name="Sun Y."/>
            <person name="Le M."/>
            <person name="Wang Q."/>
            <person name="Wei S."/>
            <person name="Zheng Y."/>
            <person name="Lin W."/>
            <person name="Duan Y."/>
            <person name="Cao H."/>
            <person name="Xiong S."/>
            <person name="Wang X."/>
            <person name="Wei L."/>
            <person name="Li C."/>
            <person name="Ma Q."/>
            <person name="Ju M."/>
            <person name="Zhao R."/>
            <person name="Li G."/>
            <person name="Mu C."/>
            <person name="Tian Q."/>
            <person name="Mei H."/>
            <person name="Zhang T."/>
            <person name="Gao T."/>
            <person name="Zhang H."/>
        </authorList>
    </citation>
    <scope>NUCLEOTIDE SEQUENCE</scope>
    <source>
        <strain evidence="1">G02</strain>
    </source>
</reference>
<dbReference type="AlphaFoldDB" id="A0AAW2KQE3"/>
<organism evidence="1">
    <name type="scientific">Sesamum radiatum</name>
    <name type="common">Black benniseed</name>
    <dbReference type="NCBI Taxonomy" id="300843"/>
    <lineage>
        <taxon>Eukaryota</taxon>
        <taxon>Viridiplantae</taxon>
        <taxon>Streptophyta</taxon>
        <taxon>Embryophyta</taxon>
        <taxon>Tracheophyta</taxon>
        <taxon>Spermatophyta</taxon>
        <taxon>Magnoliopsida</taxon>
        <taxon>eudicotyledons</taxon>
        <taxon>Gunneridae</taxon>
        <taxon>Pentapetalae</taxon>
        <taxon>asterids</taxon>
        <taxon>lamiids</taxon>
        <taxon>Lamiales</taxon>
        <taxon>Pedaliaceae</taxon>
        <taxon>Sesamum</taxon>
    </lineage>
</organism>
<reference evidence="1" key="1">
    <citation type="submission" date="2020-06" db="EMBL/GenBank/DDBJ databases">
        <authorList>
            <person name="Li T."/>
            <person name="Hu X."/>
            <person name="Zhang T."/>
            <person name="Song X."/>
            <person name="Zhang H."/>
            <person name="Dai N."/>
            <person name="Sheng W."/>
            <person name="Hou X."/>
            <person name="Wei L."/>
        </authorList>
    </citation>
    <scope>NUCLEOTIDE SEQUENCE</scope>
    <source>
        <strain evidence="1">G02</strain>
        <tissue evidence="1">Leaf</tissue>
    </source>
</reference>
<sequence>MDFEGRIERFPSIIIRNGKDKFKVKGTLCVHESINVTHLSKSRSLSKSMHIHEWSKEATRDILDPRSNISSQTKVVLLKSSLHEVKVDAEFTLPNRHLAAIGTSWRTPQSK</sequence>
<comment type="caution">
    <text evidence="1">The sequence shown here is derived from an EMBL/GenBank/DDBJ whole genome shotgun (WGS) entry which is preliminary data.</text>
</comment>
<dbReference type="EMBL" id="JACGWJ010000027">
    <property type="protein sequence ID" value="KAL0308763.1"/>
    <property type="molecule type" value="Genomic_DNA"/>
</dbReference>
<accession>A0AAW2KQE3</accession>